<dbReference type="InterPro" id="IPR024131">
    <property type="entry name" value="UPF0489"/>
</dbReference>
<evidence type="ECO:0000256" key="2">
    <source>
        <dbReference type="SAM" id="MobiDB-lite"/>
    </source>
</evidence>
<evidence type="ECO:0000256" key="1">
    <source>
        <dbReference type="ARBA" id="ARBA00007099"/>
    </source>
</evidence>
<proteinExistence type="inferred from homology"/>
<evidence type="ECO:0000313" key="3">
    <source>
        <dbReference type="EMBL" id="CAE0623076.1"/>
    </source>
</evidence>
<name>A0A7S3URJ0_HETAK</name>
<reference evidence="3" key="1">
    <citation type="submission" date="2021-01" db="EMBL/GenBank/DDBJ databases">
        <authorList>
            <person name="Corre E."/>
            <person name="Pelletier E."/>
            <person name="Niang G."/>
            <person name="Scheremetjew M."/>
            <person name="Finn R."/>
            <person name="Kale V."/>
            <person name="Holt S."/>
            <person name="Cochrane G."/>
            <person name="Meng A."/>
            <person name="Brown T."/>
            <person name="Cohen L."/>
        </authorList>
    </citation>
    <scope>NUCLEOTIDE SEQUENCE</scope>
    <source>
        <strain evidence="3">CCMP3107</strain>
    </source>
</reference>
<organism evidence="3">
    <name type="scientific">Heterosigma akashiwo</name>
    <name type="common">Chromophytic alga</name>
    <name type="synonym">Heterosigma carterae</name>
    <dbReference type="NCBI Taxonomy" id="2829"/>
    <lineage>
        <taxon>Eukaryota</taxon>
        <taxon>Sar</taxon>
        <taxon>Stramenopiles</taxon>
        <taxon>Ochrophyta</taxon>
        <taxon>Raphidophyceae</taxon>
        <taxon>Chattonellales</taxon>
        <taxon>Chattonellaceae</taxon>
        <taxon>Heterosigma</taxon>
    </lineage>
</organism>
<dbReference type="EMBL" id="HBIU01004717">
    <property type="protein sequence ID" value="CAE0623076.1"/>
    <property type="molecule type" value="Transcribed_RNA"/>
</dbReference>
<protein>
    <submittedName>
        <fullName evidence="3">Uncharacterized protein</fullName>
    </submittedName>
</protein>
<accession>A0A7S3URJ0</accession>
<dbReference type="PANTHER" id="PTHR13225:SF3">
    <property type="entry name" value="UPF0489 PROTEIN C5ORF22"/>
    <property type="match status" value="1"/>
</dbReference>
<feature type="compositionally biased region" description="Acidic residues" evidence="2">
    <location>
        <begin position="89"/>
        <end position="103"/>
    </location>
</feature>
<dbReference type="AlphaFoldDB" id="A0A7S3URJ0"/>
<feature type="region of interest" description="Disordered" evidence="2">
    <location>
        <begin position="89"/>
        <end position="109"/>
    </location>
</feature>
<gene>
    <name evidence="3" type="ORF">HAKA00212_LOCUS1740</name>
</gene>
<comment type="similarity">
    <text evidence="1">Belongs to the UPF0489 family.</text>
</comment>
<dbReference type="PANTHER" id="PTHR13225">
    <property type="entry name" value="MISEXPRESSION SUPPRESSOR OF RAS 6"/>
    <property type="match status" value="1"/>
</dbReference>
<sequence length="109" mass="12461">MKEKIMTEIGPCLSLPHHECTIKEINVMIAQLEHYLKQAMGLPPSIVFLARSVYDGFTPNDVSSYIESELMRMLADVYINCELNVDVTEYEEDDEMADDEEDNKDSHSS</sequence>